<feature type="domain" description="Fe-containing alcohol dehydrogenase-like C-terminal" evidence="5">
    <location>
        <begin position="164"/>
        <end position="345"/>
    </location>
</feature>
<evidence type="ECO:0000259" key="5">
    <source>
        <dbReference type="Pfam" id="PF25137"/>
    </source>
</evidence>
<reference evidence="6" key="2">
    <citation type="submission" date="2021-08" db="EMBL/GenBank/DDBJ databases">
        <authorList>
            <person name="Tani A."/>
            <person name="Ola A."/>
            <person name="Ogura Y."/>
            <person name="Katsura K."/>
            <person name="Hayashi T."/>
        </authorList>
    </citation>
    <scope>NUCLEOTIDE SEQUENCE</scope>
    <source>
        <strain evidence="6">KCTC 52305</strain>
    </source>
</reference>
<comment type="caution">
    <text evidence="6">The sequence shown here is derived from an EMBL/GenBank/DDBJ whole genome shotgun (WGS) entry which is preliminary data.</text>
</comment>
<dbReference type="Proteomes" id="UP001055167">
    <property type="component" value="Unassembled WGS sequence"/>
</dbReference>
<proteinExistence type="inferred from homology"/>
<dbReference type="InterPro" id="IPR001670">
    <property type="entry name" value="ADH_Fe/GldA"/>
</dbReference>
<evidence type="ECO:0000259" key="4">
    <source>
        <dbReference type="Pfam" id="PF00465"/>
    </source>
</evidence>
<dbReference type="EMBL" id="BPQH01000012">
    <property type="protein sequence ID" value="GJD51196.1"/>
    <property type="molecule type" value="Genomic_DNA"/>
</dbReference>
<dbReference type="CDD" id="cd08177">
    <property type="entry name" value="MAR"/>
    <property type="match status" value="1"/>
</dbReference>
<comment type="similarity">
    <text evidence="1">Belongs to the iron-containing alcohol dehydrogenase family.</text>
</comment>
<keyword evidence="3" id="KW-0520">NAD</keyword>
<dbReference type="Gene3D" id="3.40.50.1970">
    <property type="match status" value="1"/>
</dbReference>
<dbReference type="PANTHER" id="PTHR11496:SF102">
    <property type="entry name" value="ALCOHOL DEHYDROGENASE 4"/>
    <property type="match status" value="1"/>
</dbReference>
<evidence type="ECO:0000256" key="2">
    <source>
        <dbReference type="ARBA" id="ARBA00023002"/>
    </source>
</evidence>
<evidence type="ECO:0000313" key="7">
    <source>
        <dbReference type="Proteomes" id="UP001055167"/>
    </source>
</evidence>
<keyword evidence="2" id="KW-0560">Oxidoreductase</keyword>
<evidence type="ECO:0000256" key="3">
    <source>
        <dbReference type="ARBA" id="ARBA00023027"/>
    </source>
</evidence>
<dbReference type="InterPro" id="IPR039697">
    <property type="entry name" value="Alcohol_dehydrogenase_Fe"/>
</dbReference>
<evidence type="ECO:0000256" key="1">
    <source>
        <dbReference type="ARBA" id="ARBA00007358"/>
    </source>
</evidence>
<dbReference type="SUPFAM" id="SSF56796">
    <property type="entry name" value="Dehydroquinate synthase-like"/>
    <property type="match status" value="1"/>
</dbReference>
<dbReference type="InterPro" id="IPR056798">
    <property type="entry name" value="ADH_Fe_C"/>
</dbReference>
<keyword evidence="7" id="KW-1185">Reference proteome</keyword>
<reference evidence="6" key="1">
    <citation type="journal article" date="2021" name="Front. Microbiol.">
        <title>Comprehensive Comparative Genomics and Phenotyping of Methylobacterium Species.</title>
        <authorList>
            <person name="Alessa O."/>
            <person name="Ogura Y."/>
            <person name="Fujitani Y."/>
            <person name="Takami H."/>
            <person name="Hayashi T."/>
            <person name="Sahin N."/>
            <person name="Tani A."/>
        </authorList>
    </citation>
    <scope>NUCLEOTIDE SEQUENCE</scope>
    <source>
        <strain evidence="6">KCTC 52305</strain>
    </source>
</reference>
<gene>
    <name evidence="6" type="primary">linF</name>
    <name evidence="6" type="ORF">OPKNFCMD_3948</name>
</gene>
<dbReference type="Pfam" id="PF25137">
    <property type="entry name" value="ADH_Fe_C"/>
    <property type="match status" value="1"/>
</dbReference>
<dbReference type="PANTHER" id="PTHR11496">
    <property type="entry name" value="ALCOHOL DEHYDROGENASE"/>
    <property type="match status" value="1"/>
</dbReference>
<dbReference type="Gene3D" id="1.20.1090.10">
    <property type="entry name" value="Dehydroquinate synthase-like - alpha domain"/>
    <property type="match status" value="1"/>
</dbReference>
<protein>
    <submittedName>
        <fullName evidence="6">Maleylacetate reductase</fullName>
    </submittedName>
</protein>
<sequence length="352" mass="36124">MDAFVYNAAPTRVIFGSGTLAALPGEIERLGRRRALVLSTPHQRGEAEALAAALGGLAAGSFSEAAMHTPVAVTAAAVERVRALGADCTVAVGGGSTTGLGKAVALRTGLDQIVVPTTYAGSEMTPILGQTEDGLKTTERAEAIRPETVIYDVDLTLSLPVALTVTSGMNAIAHAVEALYARDGNPVIGLMAEEGIRAMAGALPRLAADGGDRAARSDALYGAWLCGTCLGAVEMALHHKLCHVLGGSFGLPHAETHCVVLPHATAYNAEAAPDAVARVARALGTRDAAGGLHDLARGLGAPTALAALGLREADLDRAAEIAAARPYPNPRPVARDAIRRLLGEAWQGRRPI</sequence>
<dbReference type="Pfam" id="PF00465">
    <property type="entry name" value="Fe-ADH"/>
    <property type="match status" value="1"/>
</dbReference>
<feature type="domain" description="Alcohol dehydrogenase iron-type/glycerol dehydrogenase GldA" evidence="4">
    <location>
        <begin position="10"/>
        <end position="152"/>
    </location>
</feature>
<accession>A0ABQ4R0N9</accession>
<evidence type="ECO:0000313" key="6">
    <source>
        <dbReference type="EMBL" id="GJD51196.1"/>
    </source>
</evidence>
<dbReference type="InterPro" id="IPR034786">
    <property type="entry name" value="MAR"/>
</dbReference>
<name>A0ABQ4R0N9_9HYPH</name>
<organism evidence="6 7">
    <name type="scientific">Methylobacterium crusticola</name>
    <dbReference type="NCBI Taxonomy" id="1697972"/>
    <lineage>
        <taxon>Bacteria</taxon>
        <taxon>Pseudomonadati</taxon>
        <taxon>Pseudomonadota</taxon>
        <taxon>Alphaproteobacteria</taxon>
        <taxon>Hyphomicrobiales</taxon>
        <taxon>Methylobacteriaceae</taxon>
        <taxon>Methylobacterium</taxon>
    </lineage>
</organism>